<name>A0A7S1T1V3_9CHLO</name>
<evidence type="ECO:0000313" key="6">
    <source>
        <dbReference type="EMBL" id="CAD9215309.1"/>
    </source>
</evidence>
<organism evidence="6">
    <name type="scientific">Tetraselmis chuii</name>
    <dbReference type="NCBI Taxonomy" id="63592"/>
    <lineage>
        <taxon>Eukaryota</taxon>
        <taxon>Viridiplantae</taxon>
        <taxon>Chlorophyta</taxon>
        <taxon>core chlorophytes</taxon>
        <taxon>Chlorodendrophyceae</taxon>
        <taxon>Chlorodendrales</taxon>
        <taxon>Chlorodendraceae</taxon>
        <taxon>Tetraselmis</taxon>
    </lineage>
</organism>
<dbReference type="SUPFAM" id="SSF56204">
    <property type="entry name" value="Hect, E3 ligase catalytic domain"/>
    <property type="match status" value="1"/>
</dbReference>
<dbReference type="PROSITE" id="PS50237">
    <property type="entry name" value="HECT"/>
    <property type="match status" value="1"/>
</dbReference>
<dbReference type="SMART" id="SM00119">
    <property type="entry name" value="HECTc"/>
    <property type="match status" value="1"/>
</dbReference>
<feature type="active site" description="Glycyl thioester intermediate" evidence="3">
    <location>
        <position position="538"/>
    </location>
</feature>
<dbReference type="Pfam" id="PF00632">
    <property type="entry name" value="HECT"/>
    <property type="match status" value="1"/>
</dbReference>
<gene>
    <name evidence="6" type="ORF">TCHU04912_LOCUS17549</name>
</gene>
<proteinExistence type="predicted"/>
<evidence type="ECO:0000256" key="4">
    <source>
        <dbReference type="SAM" id="MobiDB-lite"/>
    </source>
</evidence>
<dbReference type="InterPro" id="IPR045322">
    <property type="entry name" value="HECTD1/TRIP12-like"/>
</dbReference>
<dbReference type="Gene3D" id="3.30.2410.10">
    <property type="entry name" value="Hect, E3 ligase catalytic domain"/>
    <property type="match status" value="1"/>
</dbReference>
<reference evidence="6" key="1">
    <citation type="submission" date="2021-01" db="EMBL/GenBank/DDBJ databases">
        <authorList>
            <person name="Corre E."/>
            <person name="Pelletier E."/>
            <person name="Niang G."/>
            <person name="Scheremetjew M."/>
            <person name="Finn R."/>
            <person name="Kale V."/>
            <person name="Holt S."/>
            <person name="Cochrane G."/>
            <person name="Meng A."/>
            <person name="Brown T."/>
            <person name="Cohen L."/>
        </authorList>
    </citation>
    <scope>NUCLEOTIDE SEQUENCE</scope>
    <source>
        <strain evidence="6">PLY429</strain>
    </source>
</reference>
<evidence type="ECO:0000256" key="1">
    <source>
        <dbReference type="ARBA" id="ARBA00022679"/>
    </source>
</evidence>
<evidence type="ECO:0000259" key="5">
    <source>
        <dbReference type="PROSITE" id="PS50237"/>
    </source>
</evidence>
<dbReference type="Gene3D" id="3.90.1750.10">
    <property type="entry name" value="Hect, E3 ligase catalytic domains"/>
    <property type="match status" value="1"/>
</dbReference>
<dbReference type="InterPro" id="IPR000569">
    <property type="entry name" value="HECT_dom"/>
</dbReference>
<dbReference type="PANTHER" id="PTHR45670">
    <property type="entry name" value="E3 UBIQUITIN-PROTEIN LIGASE TRIP12"/>
    <property type="match status" value="1"/>
</dbReference>
<dbReference type="AlphaFoldDB" id="A0A7S1T1V3"/>
<keyword evidence="2 3" id="KW-0833">Ubl conjugation pathway</keyword>
<protein>
    <recommendedName>
        <fullName evidence="5">HECT domain-containing protein</fullName>
    </recommendedName>
</protein>
<dbReference type="InterPro" id="IPR035983">
    <property type="entry name" value="Hect_E3_ubiquitin_ligase"/>
</dbReference>
<keyword evidence="1" id="KW-0808">Transferase</keyword>
<dbReference type="GO" id="GO:0043161">
    <property type="term" value="P:proteasome-mediated ubiquitin-dependent protein catabolic process"/>
    <property type="evidence" value="ECO:0007669"/>
    <property type="project" value="TreeGrafter"/>
</dbReference>
<feature type="compositionally biased region" description="Low complexity" evidence="4">
    <location>
        <begin position="505"/>
        <end position="519"/>
    </location>
</feature>
<dbReference type="EMBL" id="HBGG01033518">
    <property type="protein sequence ID" value="CAD9215309.1"/>
    <property type="molecule type" value="Transcribed_RNA"/>
</dbReference>
<dbReference type="FunFam" id="3.90.1750.10:FF:000048">
    <property type="entry name" value="E3 ubiquitin-protein ligase UPL3"/>
    <property type="match status" value="1"/>
</dbReference>
<evidence type="ECO:0000256" key="2">
    <source>
        <dbReference type="ARBA" id="ARBA00022786"/>
    </source>
</evidence>
<dbReference type="GO" id="GO:0000209">
    <property type="term" value="P:protein polyubiquitination"/>
    <property type="evidence" value="ECO:0007669"/>
    <property type="project" value="TreeGrafter"/>
</dbReference>
<feature type="region of interest" description="Disordered" evidence="4">
    <location>
        <begin position="502"/>
        <end position="527"/>
    </location>
</feature>
<dbReference type="GO" id="GO:0061630">
    <property type="term" value="F:ubiquitin protein ligase activity"/>
    <property type="evidence" value="ECO:0007669"/>
    <property type="project" value="InterPro"/>
</dbReference>
<accession>A0A7S1T1V3</accession>
<dbReference type="CDD" id="cd00078">
    <property type="entry name" value="HECTc"/>
    <property type="match status" value="1"/>
</dbReference>
<dbReference type="PANTHER" id="PTHR45670:SF1">
    <property type="entry name" value="E3 UBIQUITIN-PROTEIN LIGASE HECTD1"/>
    <property type="match status" value="1"/>
</dbReference>
<sequence length="571" mass="62853">MDGALVEVFEMAPLAGVHASPTCMHVLGVLRLLDSLNRHRLRLLAQVEPAAGKVLGPGVAPGYIPRDALISRNLSPKLRQQLQDVLAICGGGLPSWCRELVTAAPFLFPFEMRRRYFYCTALGLARALQHLQQQQQVEGGSSAVSSNNREMRLARLQRQKVRVNRNRILDSAVKVMELYASHRAVLEVEYVGEVGTGLGPTLEFYTLLSHELQRKGLGMWCENCDEGKQTKDPTPGGQGETTPDGEPMIFAPHGLFPIPILDSASSSAVKVVERFRLLGRMMAKALQDNRLLDLPLSHCFYRAVLGRPLDLYDICSFDPQLGSSLVKLSSAYRTRQADGNVQIDGISISDLCLTFTLPGQEDVELKAGGKDIVVMCANVEEYLQLVVDATLGSGIKAQVEAFRSGFEEVFPLRHLYCFYEDEIESMLCGSDDAWDVDLLFKVIKFDHGYSGDSAPVRHFVELLCELDRKERKAFLRFVTGSPRLPPGGLSSLQPQLTVVRKHPSGGDVPTPGTTPGTPGVRDEGTTLADGDLPSVMTCANYIKLPPYSCKEVLKERLMYAIREGQGSFDLS</sequence>
<feature type="domain" description="HECT" evidence="5">
    <location>
        <begin position="183"/>
        <end position="571"/>
    </location>
</feature>
<feature type="region of interest" description="Disordered" evidence="4">
    <location>
        <begin position="226"/>
        <end position="245"/>
    </location>
</feature>
<evidence type="ECO:0000256" key="3">
    <source>
        <dbReference type="PROSITE-ProRule" id="PRU00104"/>
    </source>
</evidence>